<dbReference type="CDD" id="cd15795">
    <property type="entry name" value="PMEI-Pla_a_1_like"/>
    <property type="match status" value="2"/>
</dbReference>
<organism evidence="7 8">
    <name type="scientific">Protea cynaroides</name>
    <dbReference type="NCBI Taxonomy" id="273540"/>
    <lineage>
        <taxon>Eukaryota</taxon>
        <taxon>Viridiplantae</taxon>
        <taxon>Streptophyta</taxon>
        <taxon>Embryophyta</taxon>
        <taxon>Tracheophyta</taxon>
        <taxon>Spermatophyta</taxon>
        <taxon>Magnoliopsida</taxon>
        <taxon>Proteales</taxon>
        <taxon>Proteaceae</taxon>
        <taxon>Protea</taxon>
    </lineage>
</organism>
<dbReference type="SMART" id="SM00856">
    <property type="entry name" value="PMEI"/>
    <property type="match status" value="2"/>
</dbReference>
<dbReference type="FunFam" id="1.20.140.40:FF:000002">
    <property type="entry name" value="Putative invertase inhibitor"/>
    <property type="match status" value="1"/>
</dbReference>
<evidence type="ECO:0000313" key="8">
    <source>
        <dbReference type="Proteomes" id="UP001141806"/>
    </source>
</evidence>
<evidence type="ECO:0000256" key="1">
    <source>
        <dbReference type="ARBA" id="ARBA00022729"/>
    </source>
</evidence>
<dbReference type="InterPro" id="IPR034088">
    <property type="entry name" value="Pla_a_1-like"/>
</dbReference>
<dbReference type="EMBL" id="JAMYWD010000012">
    <property type="protein sequence ID" value="KAJ4953561.1"/>
    <property type="molecule type" value="Genomic_DNA"/>
</dbReference>
<reference evidence="7" key="1">
    <citation type="journal article" date="2023" name="Plant J.">
        <title>The genome of the king protea, Protea cynaroides.</title>
        <authorList>
            <person name="Chang J."/>
            <person name="Duong T.A."/>
            <person name="Schoeman C."/>
            <person name="Ma X."/>
            <person name="Roodt D."/>
            <person name="Barker N."/>
            <person name="Li Z."/>
            <person name="Van de Peer Y."/>
            <person name="Mizrachi E."/>
        </authorList>
    </citation>
    <scope>NUCLEOTIDE SEQUENCE</scope>
    <source>
        <tissue evidence="7">Young leaves</tissue>
    </source>
</reference>
<keyword evidence="8" id="KW-1185">Reference proteome</keyword>
<evidence type="ECO:0000256" key="4">
    <source>
        <dbReference type="ARBA" id="ARBA00074213"/>
    </source>
</evidence>
<protein>
    <recommendedName>
        <fullName evidence="4">Putative invertase inhibitor</fullName>
    </recommendedName>
</protein>
<feature type="chain" id="PRO_5040122899" description="Putative invertase inhibitor" evidence="5">
    <location>
        <begin position="22"/>
        <end position="378"/>
    </location>
</feature>
<dbReference type="Pfam" id="PF04043">
    <property type="entry name" value="PMEI"/>
    <property type="match status" value="3"/>
</dbReference>
<feature type="signal peptide" evidence="5">
    <location>
        <begin position="1"/>
        <end position="21"/>
    </location>
</feature>
<dbReference type="NCBIfam" id="TIGR01614">
    <property type="entry name" value="PME_inhib"/>
    <property type="match status" value="3"/>
</dbReference>
<dbReference type="PANTHER" id="PTHR35357">
    <property type="entry name" value="OS02G0537100 PROTEIN"/>
    <property type="match status" value="1"/>
</dbReference>
<feature type="domain" description="Pectinesterase inhibitor" evidence="6">
    <location>
        <begin position="19"/>
        <end position="157"/>
    </location>
</feature>
<dbReference type="Gene3D" id="1.20.140.40">
    <property type="entry name" value="Invertase/pectin methylesterase inhibitor family protein"/>
    <property type="match status" value="3"/>
</dbReference>
<accession>A0A9Q0GUZ9</accession>
<dbReference type="GO" id="GO:0004857">
    <property type="term" value="F:enzyme inhibitor activity"/>
    <property type="evidence" value="ECO:0007669"/>
    <property type="project" value="InterPro"/>
</dbReference>
<evidence type="ECO:0000259" key="6">
    <source>
        <dbReference type="SMART" id="SM00856"/>
    </source>
</evidence>
<keyword evidence="2" id="KW-1015">Disulfide bond</keyword>
<comment type="similarity">
    <text evidence="3">Belongs to the PMEI family.</text>
</comment>
<name>A0A9Q0GUZ9_9MAGN</name>
<feature type="domain" description="Pectinesterase inhibitor" evidence="6">
    <location>
        <begin position="158"/>
        <end position="374"/>
    </location>
</feature>
<dbReference type="InterPro" id="IPR006501">
    <property type="entry name" value="Pectinesterase_inhib_dom"/>
</dbReference>
<proteinExistence type="inferred from homology"/>
<sequence>MKQSFSFFVVLVILFFAAVDADIVSDTCQKVAQGDKNVHLDFCVKVLGADPKSHSTDLHGLGLISLNLIESNETKIESRIGQLLNDQTVALGVKKGLQDCQETYSEASDNTKEAIVAFNSKDYDTANIKISAAMDASSDCEDGFKGFKSPLTAENNIVDADIINDTCQKTTQGDKNVHLDFCVKVLGENPKSHIVDLQGLGIISLNLIKSNATNIGSRIRQLLNDQTACQKTYSNASSNIKEAIGAFNSKDYNTANVKSHNTDLQGLGLISLNLIVSTETKIESRIGQLLNDRTIALGVKKGLQACQETYSDASDNTKEAIVAFNSKDYDTANIKISAAMDASSDCEDGFKGFKSPLTAENNSFFQLTAIALAIINLL</sequence>
<keyword evidence="1 5" id="KW-0732">Signal</keyword>
<dbReference type="GO" id="GO:0005576">
    <property type="term" value="C:extracellular region"/>
    <property type="evidence" value="ECO:0007669"/>
    <property type="project" value="UniProtKB-ARBA"/>
</dbReference>
<dbReference type="OrthoDB" id="1094948at2759"/>
<dbReference type="Proteomes" id="UP001141806">
    <property type="component" value="Unassembled WGS sequence"/>
</dbReference>
<gene>
    <name evidence="7" type="ORF">NE237_030393</name>
</gene>
<evidence type="ECO:0000256" key="3">
    <source>
        <dbReference type="ARBA" id="ARBA00038471"/>
    </source>
</evidence>
<evidence type="ECO:0000313" key="7">
    <source>
        <dbReference type="EMBL" id="KAJ4953561.1"/>
    </source>
</evidence>
<dbReference type="SUPFAM" id="SSF101148">
    <property type="entry name" value="Plant invertase/pectin methylesterase inhibitor"/>
    <property type="match status" value="3"/>
</dbReference>
<evidence type="ECO:0000256" key="5">
    <source>
        <dbReference type="SAM" id="SignalP"/>
    </source>
</evidence>
<comment type="caution">
    <text evidence="7">The sequence shown here is derived from an EMBL/GenBank/DDBJ whole genome shotgun (WGS) entry which is preliminary data.</text>
</comment>
<dbReference type="AlphaFoldDB" id="A0A9Q0GUZ9"/>
<dbReference type="InterPro" id="IPR035513">
    <property type="entry name" value="Invertase/methylesterase_inhib"/>
</dbReference>
<dbReference type="PANTHER" id="PTHR35357:SF17">
    <property type="entry name" value="PECTINESTERASE INHIBITOR 12"/>
    <property type="match status" value="1"/>
</dbReference>
<evidence type="ECO:0000256" key="2">
    <source>
        <dbReference type="ARBA" id="ARBA00023157"/>
    </source>
</evidence>